<feature type="transmembrane region" description="Helical" evidence="1">
    <location>
        <begin position="7"/>
        <end position="27"/>
    </location>
</feature>
<dbReference type="InterPro" id="IPR002913">
    <property type="entry name" value="START_lipid-bd_dom"/>
</dbReference>
<dbReference type="OrthoDB" id="9970435at2759"/>
<keyword evidence="4" id="KW-1185">Reference proteome</keyword>
<dbReference type="GO" id="GO:0008289">
    <property type="term" value="F:lipid binding"/>
    <property type="evidence" value="ECO:0007669"/>
    <property type="project" value="InterPro"/>
</dbReference>
<dbReference type="EMBL" id="BSYR01000019">
    <property type="protein sequence ID" value="GMI83388.1"/>
    <property type="molecule type" value="Genomic_DNA"/>
</dbReference>
<gene>
    <name evidence="3" type="ORF">HRI_002008100</name>
</gene>
<dbReference type="SUPFAM" id="SSF55961">
    <property type="entry name" value="Bet v1-like"/>
    <property type="match status" value="1"/>
</dbReference>
<dbReference type="InterPro" id="IPR023393">
    <property type="entry name" value="START-like_dom_sf"/>
</dbReference>
<reference evidence="3" key="1">
    <citation type="submission" date="2023-05" db="EMBL/GenBank/DDBJ databases">
        <title>Genome and transcriptome analyses reveal genes involved in the formation of fine ridges on petal epidermal cells in Hibiscus trionum.</title>
        <authorList>
            <person name="Koshimizu S."/>
            <person name="Masuda S."/>
            <person name="Ishii T."/>
            <person name="Shirasu K."/>
            <person name="Hoshino A."/>
            <person name="Arita M."/>
        </authorList>
    </citation>
    <scope>NUCLEOTIDE SEQUENCE</scope>
    <source>
        <strain evidence="3">Hamamatsu line</strain>
    </source>
</reference>
<protein>
    <recommendedName>
        <fullName evidence="2">START domain-containing protein</fullName>
    </recommendedName>
</protein>
<keyword evidence="1" id="KW-0472">Membrane</keyword>
<keyword evidence="1" id="KW-1133">Transmembrane helix</keyword>
<evidence type="ECO:0000313" key="3">
    <source>
        <dbReference type="EMBL" id="GMI83388.1"/>
    </source>
</evidence>
<comment type="caution">
    <text evidence="3">The sequence shown here is derived from an EMBL/GenBank/DDBJ whole genome shotgun (WGS) entry which is preliminary data.</text>
</comment>
<name>A0A9W7M0R0_HIBTR</name>
<dbReference type="PANTHER" id="PTHR12136:SF103">
    <property type="entry name" value="PROTEIN ENHANCED DISEASE RESISTANCE 2-LIKE"/>
    <property type="match status" value="1"/>
</dbReference>
<dbReference type="Gene3D" id="3.30.530.20">
    <property type="match status" value="1"/>
</dbReference>
<evidence type="ECO:0000256" key="1">
    <source>
        <dbReference type="SAM" id="Phobius"/>
    </source>
</evidence>
<feature type="domain" description="START" evidence="2">
    <location>
        <begin position="20"/>
        <end position="72"/>
    </location>
</feature>
<dbReference type="PANTHER" id="PTHR12136">
    <property type="entry name" value="ENHANCED DISEASE RESISTANCE-RELATED"/>
    <property type="match status" value="1"/>
</dbReference>
<evidence type="ECO:0000313" key="4">
    <source>
        <dbReference type="Proteomes" id="UP001165190"/>
    </source>
</evidence>
<dbReference type="Pfam" id="PF01852">
    <property type="entry name" value="START"/>
    <property type="match status" value="1"/>
</dbReference>
<dbReference type="InterPro" id="IPR045096">
    <property type="entry name" value="EDR2-like"/>
</dbReference>
<proteinExistence type="predicted"/>
<dbReference type="Proteomes" id="UP001165190">
    <property type="component" value="Unassembled WGS sequence"/>
</dbReference>
<sequence>MKIFGTVGFLLKVPLFVLVVVILYHSVVHKKCPPQSGYVQAHLKSGGYVITPVNQGEQSIVKHMLAIDWKFWKFYLCPSAGRSLTISMLERVAALRELFKGKQGNYSSKCLSREWLRRIHLPQTEKSDNNMDTEEDDLIANEVEKTDEFFDVPEASEFTDVDRLESEWNTEPSSELCAPNSNHPELTSAAGFVRKLHDITTQKKDCMDLQEVAKEDTLLYCYGNSLQKDPTSTLPCS</sequence>
<evidence type="ECO:0000259" key="2">
    <source>
        <dbReference type="Pfam" id="PF01852"/>
    </source>
</evidence>
<accession>A0A9W7M0R0</accession>
<organism evidence="3 4">
    <name type="scientific">Hibiscus trionum</name>
    <name type="common">Flower of an hour</name>
    <dbReference type="NCBI Taxonomy" id="183268"/>
    <lineage>
        <taxon>Eukaryota</taxon>
        <taxon>Viridiplantae</taxon>
        <taxon>Streptophyta</taxon>
        <taxon>Embryophyta</taxon>
        <taxon>Tracheophyta</taxon>
        <taxon>Spermatophyta</taxon>
        <taxon>Magnoliopsida</taxon>
        <taxon>eudicotyledons</taxon>
        <taxon>Gunneridae</taxon>
        <taxon>Pentapetalae</taxon>
        <taxon>rosids</taxon>
        <taxon>malvids</taxon>
        <taxon>Malvales</taxon>
        <taxon>Malvaceae</taxon>
        <taxon>Malvoideae</taxon>
        <taxon>Hibiscus</taxon>
    </lineage>
</organism>
<dbReference type="AlphaFoldDB" id="A0A9W7M0R0"/>
<keyword evidence="1" id="KW-0812">Transmembrane</keyword>